<sequence length="129" mass="13610">MPVPVQSNSAPQAIGAYSQGMVHDGLLYLSGQIPLDPVSGRMVEGDFALQIRQVLDNLQAVCAAAGGRLQNAIKLQVYLTDLGHFAQVNQAMEAEFAPPYPARAVVQVAALPRGAQVEIDGIVALDEAD</sequence>
<dbReference type="NCBIfam" id="TIGR00004">
    <property type="entry name" value="Rid family detoxifying hydrolase"/>
    <property type="match status" value="1"/>
</dbReference>
<keyword evidence="4" id="KW-1185">Reference proteome</keyword>
<dbReference type="Pfam" id="PF01042">
    <property type="entry name" value="Ribonuc_L-PSP"/>
    <property type="match status" value="1"/>
</dbReference>
<dbReference type="AlphaFoldDB" id="A0A060UU98"/>
<dbReference type="EMBL" id="LT841305">
    <property type="protein sequence ID" value="SMH65257.1"/>
    <property type="molecule type" value="Genomic_DNA"/>
</dbReference>
<evidence type="ECO:0000256" key="1">
    <source>
        <dbReference type="ARBA" id="ARBA00010552"/>
    </source>
</evidence>
<accession>A0A060UU98</accession>
<dbReference type="CDD" id="cd00448">
    <property type="entry name" value="YjgF_YER057c_UK114_family"/>
    <property type="match status" value="1"/>
</dbReference>
<reference evidence="2" key="2">
    <citation type="submission" date="2014-07" db="EMBL/GenBank/DDBJ databases">
        <title>Initial genome analysis of the psychrotolerant acidophile Acidithiobacillus ferrivorans CF27: insights into iron and sulfur oxidation pathways and into biofilm formation.</title>
        <authorList>
            <person name="Talla E."/>
            <person name="Hedrich S."/>
            <person name="Mangenot S."/>
            <person name="Ji B."/>
            <person name="Johnson D.B."/>
            <person name="Barbe V."/>
            <person name="Bonnefoy V."/>
        </authorList>
    </citation>
    <scope>NUCLEOTIDE SEQUENCE [LARGE SCALE GENOMIC DNA]</scope>
    <source>
        <strain evidence="2">CF27</strain>
    </source>
</reference>
<dbReference type="PANTHER" id="PTHR11803:SF39">
    <property type="entry name" value="2-IMINOBUTANOATE_2-IMINOPROPANOATE DEAMINASE"/>
    <property type="match status" value="1"/>
</dbReference>
<evidence type="ECO:0000313" key="4">
    <source>
        <dbReference type="Proteomes" id="UP000193925"/>
    </source>
</evidence>
<dbReference type="Proteomes" id="UP000193925">
    <property type="component" value="Chromosome AFERRI"/>
</dbReference>
<dbReference type="GO" id="GO:0019239">
    <property type="term" value="F:deaminase activity"/>
    <property type="evidence" value="ECO:0007669"/>
    <property type="project" value="TreeGrafter"/>
</dbReference>
<dbReference type="InterPro" id="IPR006175">
    <property type="entry name" value="YjgF/YER057c/UK114"/>
</dbReference>
<reference evidence="3 4" key="3">
    <citation type="submission" date="2017-03" db="EMBL/GenBank/DDBJ databases">
        <authorList>
            <person name="Regsiter A."/>
            <person name="William W."/>
        </authorList>
    </citation>
    <scope>NUCLEOTIDE SEQUENCE [LARGE SCALE GENOMIC DNA]</scope>
    <source>
        <strain evidence="3">PRJEB5721</strain>
    </source>
</reference>
<name>A0A060UU98_9PROT</name>
<dbReference type="GO" id="GO:0005829">
    <property type="term" value="C:cytosol"/>
    <property type="evidence" value="ECO:0007669"/>
    <property type="project" value="TreeGrafter"/>
</dbReference>
<dbReference type="RefSeq" id="WP_035190071.1">
    <property type="nucleotide sequence ID" value="NZ_CCCS020000001.1"/>
</dbReference>
<dbReference type="InterPro" id="IPR035959">
    <property type="entry name" value="RutC-like_sf"/>
</dbReference>
<dbReference type="PANTHER" id="PTHR11803">
    <property type="entry name" value="2-IMINOBUTANOATE/2-IMINOPROPANOATE DEAMINASE RIDA"/>
    <property type="match status" value="1"/>
</dbReference>
<dbReference type="SUPFAM" id="SSF55298">
    <property type="entry name" value="YjgF-like"/>
    <property type="match status" value="1"/>
</dbReference>
<evidence type="ECO:0000313" key="3">
    <source>
        <dbReference type="EMBL" id="SMH65257.1"/>
    </source>
</evidence>
<protein>
    <submittedName>
        <fullName evidence="2">RutC family protein in vnfA 5'region</fullName>
    </submittedName>
</protein>
<dbReference type="PROSITE" id="PS01094">
    <property type="entry name" value="UPF0076"/>
    <property type="match status" value="1"/>
</dbReference>
<dbReference type="InterPro" id="IPR006056">
    <property type="entry name" value="RidA"/>
</dbReference>
<dbReference type="EMBL" id="CCCS020000001">
    <property type="protein sequence ID" value="CDQ12197.1"/>
    <property type="molecule type" value="Genomic_DNA"/>
</dbReference>
<dbReference type="Gene3D" id="3.30.1330.40">
    <property type="entry name" value="RutC-like"/>
    <property type="match status" value="1"/>
</dbReference>
<comment type="similarity">
    <text evidence="1">Belongs to the RutC family.</text>
</comment>
<dbReference type="FunFam" id="3.30.1330.40:FF:000001">
    <property type="entry name" value="L-PSP family endoribonuclease"/>
    <property type="match status" value="1"/>
</dbReference>
<organism evidence="2">
    <name type="scientific">Acidithiobacillus ferrivorans</name>
    <dbReference type="NCBI Taxonomy" id="160808"/>
    <lineage>
        <taxon>Bacteria</taxon>
        <taxon>Pseudomonadati</taxon>
        <taxon>Pseudomonadota</taxon>
        <taxon>Acidithiobacillia</taxon>
        <taxon>Acidithiobacillales</taxon>
        <taxon>Acidithiobacillaceae</taxon>
        <taxon>Acidithiobacillus</taxon>
    </lineage>
</organism>
<gene>
    <name evidence="2" type="ORF">AFERRI_10020</name>
    <name evidence="3" type="ORF">AFERRI_20038</name>
</gene>
<proteinExistence type="inferred from homology"/>
<dbReference type="InterPro" id="IPR019897">
    <property type="entry name" value="RidA_CS"/>
</dbReference>
<reference evidence="2" key="1">
    <citation type="submission" date="2014-03" db="EMBL/GenBank/DDBJ databases">
        <authorList>
            <person name="Genoscope - CEA"/>
        </authorList>
    </citation>
    <scope>NUCLEOTIDE SEQUENCE [LARGE SCALE GENOMIC DNA]</scope>
    <source>
        <strain evidence="2">CF27</strain>
    </source>
</reference>
<evidence type="ECO:0000313" key="2">
    <source>
        <dbReference type="EMBL" id="CDQ12197.1"/>
    </source>
</evidence>